<evidence type="ECO:0000256" key="1">
    <source>
        <dbReference type="SAM" id="Phobius"/>
    </source>
</evidence>
<keyword evidence="1" id="KW-0472">Membrane</keyword>
<comment type="caution">
    <text evidence="2">The sequence shown here is derived from an EMBL/GenBank/DDBJ whole genome shotgun (WGS) entry which is preliminary data.</text>
</comment>
<feature type="transmembrane region" description="Helical" evidence="1">
    <location>
        <begin position="12"/>
        <end position="32"/>
    </location>
</feature>
<keyword evidence="1" id="KW-1133">Transmembrane helix</keyword>
<organism evidence="2 3">
    <name type="scientific">Spiroplasma platyhelix PALS-1</name>
    <dbReference type="NCBI Taxonomy" id="1276218"/>
    <lineage>
        <taxon>Bacteria</taxon>
        <taxon>Bacillati</taxon>
        <taxon>Mycoplasmatota</taxon>
        <taxon>Mollicutes</taxon>
        <taxon>Entomoplasmatales</taxon>
        <taxon>Spiroplasmataceae</taxon>
        <taxon>Spiroplasma</taxon>
    </lineage>
</organism>
<reference evidence="2 3" key="1">
    <citation type="submission" date="2020-04" db="EMBL/GenBank/DDBJ databases">
        <title>Complete genome sequence of Spiroplasma platyhelix ATCC 51748, an insect isolate.</title>
        <authorList>
            <person name="Green E.A."/>
            <person name="Klassen J.L."/>
        </authorList>
    </citation>
    <scope>NUCLEOTIDE SEQUENCE [LARGE SCALE GENOMIC DNA]</scope>
    <source>
        <strain evidence="2 3">PALS-1</strain>
    </source>
</reference>
<proteinExistence type="predicted"/>
<keyword evidence="3" id="KW-1185">Reference proteome</keyword>
<dbReference type="EMBL" id="JAAVVK010000002">
    <property type="protein sequence ID" value="NKE38607.1"/>
    <property type="molecule type" value="Genomic_DNA"/>
</dbReference>
<sequence>MDSSLLRWGIELTVYLLSFIVSAIAVKAIPFNKFLDHSKVKEAWILYLLTVLALTFCIGSLITKFIGIDIWLPVKN</sequence>
<feature type="transmembrane region" description="Helical" evidence="1">
    <location>
        <begin position="44"/>
        <end position="66"/>
    </location>
</feature>
<dbReference type="RefSeq" id="WP_168105084.1">
    <property type="nucleotide sequence ID" value="NZ_CP051215.1"/>
</dbReference>
<gene>
    <name evidence="2" type="ORF">HER12_02415</name>
</gene>
<protein>
    <recommendedName>
        <fullName evidence="4">DUF1146 domain-containing protein</fullName>
    </recommendedName>
</protein>
<evidence type="ECO:0000313" key="2">
    <source>
        <dbReference type="EMBL" id="NKE38607.1"/>
    </source>
</evidence>
<dbReference type="Proteomes" id="UP000584587">
    <property type="component" value="Unassembled WGS sequence"/>
</dbReference>
<evidence type="ECO:0008006" key="4">
    <source>
        <dbReference type="Google" id="ProtNLM"/>
    </source>
</evidence>
<name>A0A846U575_9MOLU</name>
<dbReference type="AlphaFoldDB" id="A0A846U575"/>
<accession>A0A846U575</accession>
<evidence type="ECO:0000313" key="3">
    <source>
        <dbReference type="Proteomes" id="UP000584587"/>
    </source>
</evidence>
<keyword evidence="1" id="KW-0812">Transmembrane</keyword>